<sequence length="138" mass="14654">MIDYTILITRADCDTATAELDFELKTFSTRDATLDLADERGDRAQASASAQLASLDGRIAAAENLLAATGIAAELREATTDDLALLRAQRTKLDKRTRQQGGVRRFLAAVDAQQVADQVATLTAARAGVAAHRATLPA</sequence>
<accession>A0A418R6X3</accession>
<dbReference type="AlphaFoldDB" id="A0A418R6X3"/>
<dbReference type="OrthoDB" id="884544at2"/>
<dbReference type="Proteomes" id="UP000284250">
    <property type="component" value="Unassembled WGS sequence"/>
</dbReference>
<dbReference type="RefSeq" id="WP_119654152.1">
    <property type="nucleotide sequence ID" value="NZ_JBHUOI010000002.1"/>
</dbReference>
<evidence type="ECO:0000313" key="2">
    <source>
        <dbReference type="Proteomes" id="UP000284250"/>
    </source>
</evidence>
<dbReference type="EMBL" id="QYCN01000003">
    <property type="protein sequence ID" value="RIY13268.1"/>
    <property type="molecule type" value="Genomic_DNA"/>
</dbReference>
<organism evidence="1 2">
    <name type="scientific">Hymenobacter rubripertinctus</name>
    <dbReference type="NCBI Taxonomy" id="2029981"/>
    <lineage>
        <taxon>Bacteria</taxon>
        <taxon>Pseudomonadati</taxon>
        <taxon>Bacteroidota</taxon>
        <taxon>Cytophagia</taxon>
        <taxon>Cytophagales</taxon>
        <taxon>Hymenobacteraceae</taxon>
        <taxon>Hymenobacter</taxon>
    </lineage>
</organism>
<comment type="caution">
    <text evidence="1">The sequence shown here is derived from an EMBL/GenBank/DDBJ whole genome shotgun (WGS) entry which is preliminary data.</text>
</comment>
<evidence type="ECO:0000313" key="1">
    <source>
        <dbReference type="EMBL" id="RIY13268.1"/>
    </source>
</evidence>
<protein>
    <submittedName>
        <fullName evidence="1">Uncharacterized protein</fullName>
    </submittedName>
</protein>
<name>A0A418R6X3_9BACT</name>
<reference evidence="1 2" key="1">
    <citation type="submission" date="2018-09" db="EMBL/GenBank/DDBJ databases">
        <authorList>
            <person name="Zeman M."/>
            <person name="Pardy F."/>
        </authorList>
    </citation>
    <scope>NUCLEOTIDE SEQUENCE [LARGE SCALE GENOMIC DNA]</scope>
    <source>
        <strain evidence="1 2">CCM 8852</strain>
    </source>
</reference>
<keyword evidence="2" id="KW-1185">Reference proteome</keyword>
<reference evidence="1 2" key="2">
    <citation type="submission" date="2019-01" db="EMBL/GenBank/DDBJ databases">
        <title>Hymenobacter humicola sp. nov., isolated from soils in Antarctica.</title>
        <authorList>
            <person name="Sedlacek I."/>
            <person name="Holochova P."/>
            <person name="Kralova S."/>
            <person name="Pantucek R."/>
            <person name="Stankova E."/>
            <person name="Vrbovska V."/>
            <person name="Kristofova L."/>
            <person name="Svec P."/>
            <person name="Busse H.-J."/>
        </authorList>
    </citation>
    <scope>NUCLEOTIDE SEQUENCE [LARGE SCALE GENOMIC DNA]</scope>
    <source>
        <strain evidence="1 2">CCM 8852</strain>
    </source>
</reference>
<proteinExistence type="predicted"/>
<gene>
    <name evidence="1" type="ORF">D0T11_02200</name>
</gene>